<dbReference type="Gene3D" id="3.10.110.10">
    <property type="entry name" value="Ubiquitin Conjugating Enzyme"/>
    <property type="match status" value="1"/>
</dbReference>
<keyword evidence="1" id="KW-0547">Nucleotide-binding</keyword>
<dbReference type="InterPro" id="IPR050113">
    <property type="entry name" value="Ub_conjugating_enzyme"/>
</dbReference>
<dbReference type="AlphaFoldDB" id="A0AA91Q157"/>
<evidence type="ECO:0000256" key="2">
    <source>
        <dbReference type="ARBA" id="ARBA00022786"/>
    </source>
</evidence>
<evidence type="ECO:0000313" key="6">
    <source>
        <dbReference type="EMBL" id="OVF09086.1"/>
    </source>
</evidence>
<feature type="compositionally biased region" description="Basic and acidic residues" evidence="4">
    <location>
        <begin position="286"/>
        <end position="314"/>
    </location>
</feature>
<dbReference type="KEGG" id="clus:A9F13_06g02288"/>
<keyword evidence="2" id="KW-0833">Ubl conjugation pathway</keyword>
<dbReference type="InterPro" id="IPR016135">
    <property type="entry name" value="UBQ-conjugating_enzyme/RWD"/>
</dbReference>
<dbReference type="GO" id="GO:0005524">
    <property type="term" value="F:ATP binding"/>
    <property type="evidence" value="ECO:0007669"/>
    <property type="project" value="UniProtKB-KW"/>
</dbReference>
<comment type="caution">
    <text evidence="6">The sequence shown here is derived from an EMBL/GenBank/DDBJ whole genome shotgun (WGS) entry which is preliminary data.</text>
</comment>
<feature type="domain" description="UBC core" evidence="5">
    <location>
        <begin position="1"/>
        <end position="161"/>
    </location>
</feature>
<dbReference type="Pfam" id="PF00179">
    <property type="entry name" value="UQ_con"/>
    <property type="match status" value="1"/>
</dbReference>
<evidence type="ECO:0000256" key="3">
    <source>
        <dbReference type="ARBA" id="ARBA00022840"/>
    </source>
</evidence>
<dbReference type="EMBL" id="LYUB02000006">
    <property type="protein sequence ID" value="OVF09086.1"/>
    <property type="molecule type" value="Genomic_DNA"/>
</dbReference>
<feature type="compositionally biased region" description="Polar residues" evidence="4">
    <location>
        <begin position="316"/>
        <end position="325"/>
    </location>
</feature>
<evidence type="ECO:0000256" key="1">
    <source>
        <dbReference type="ARBA" id="ARBA00022741"/>
    </source>
</evidence>
<feature type="compositionally biased region" description="Basic and acidic residues" evidence="4">
    <location>
        <begin position="384"/>
        <end position="411"/>
    </location>
</feature>
<accession>A0AA91Q157</accession>
<dbReference type="PROSITE" id="PS50127">
    <property type="entry name" value="UBC_2"/>
    <property type="match status" value="1"/>
</dbReference>
<keyword evidence="3" id="KW-0067">ATP-binding</keyword>
<sequence length="469" mass="52648">MAEKRLLTEIKKLAKSPPQNANHQILSLAPIDMESSLHHWKAVIAKPTREDSHYYYNGKWTLDITTDSTYPLQPPTIRFNKDTPINHPNVNFTTGEICLDILKSDSWSPAWDLEHLVEAILMLVDDPEPDSPLNVDSANLFRLDKAAFESMVQYTMWKHGTLFSSQKDSQGTKAGKEDKKGDSEKFDSPESAGEEESSGKIVTQRLEVKSPETTFTSALSSPVSDVDHLKNLESIRRVGKEVTKSLLEKAKEVESKHENGDFKLSDAVQNQVVQRVVYGLNTRVDAITDPKREIDDDSVRAKETEKDKDYHEEGEVTSSEANYSKQSEDKGKSLAESMESDYSNVGYSAFEKDSERDTMIASAHDDEKAALQNPKDADSTINSFEKEVSLYGSEKKHTSIDHAKIRGRKETSQNSLSSSTASRQTLLSEGLSSSASDENAEGREKRRSRVWKRLKRKVSVKRKSSHNSD</sequence>
<protein>
    <submittedName>
        <fullName evidence="6">Ubiquitin conjugating enzyme</fullName>
    </submittedName>
</protein>
<evidence type="ECO:0000256" key="4">
    <source>
        <dbReference type="SAM" id="MobiDB-lite"/>
    </source>
</evidence>
<dbReference type="SMART" id="SM00212">
    <property type="entry name" value="UBCc"/>
    <property type="match status" value="1"/>
</dbReference>
<proteinExistence type="predicted"/>
<reference evidence="6 7" key="1">
    <citation type="submission" date="2017-04" db="EMBL/GenBank/DDBJ databases">
        <title>Draft genome of the yeast Clavispora lusitaniae type strain CBS 6936.</title>
        <authorList>
            <person name="Durrens P."/>
            <person name="Klopp C."/>
            <person name="Biteau N."/>
            <person name="Fitton-Ouhabi V."/>
            <person name="Dementhon K."/>
            <person name="Accoceberry I."/>
            <person name="Sherman D.J."/>
            <person name="Noel T."/>
        </authorList>
    </citation>
    <scope>NUCLEOTIDE SEQUENCE [LARGE SCALE GENOMIC DNA]</scope>
    <source>
        <strain evidence="6 7">CBS 6936</strain>
    </source>
</reference>
<feature type="compositionally biased region" description="Basic residues" evidence="4">
    <location>
        <begin position="445"/>
        <end position="469"/>
    </location>
</feature>
<feature type="compositionally biased region" description="Basic and acidic residues" evidence="4">
    <location>
        <begin position="174"/>
        <end position="188"/>
    </location>
</feature>
<dbReference type="CDD" id="cd23812">
    <property type="entry name" value="UBCc_ScPEX4-like"/>
    <property type="match status" value="1"/>
</dbReference>
<dbReference type="Proteomes" id="UP000195602">
    <property type="component" value="Unassembled WGS sequence"/>
</dbReference>
<dbReference type="PANTHER" id="PTHR24067">
    <property type="entry name" value="UBIQUITIN-CONJUGATING ENZYME E2"/>
    <property type="match status" value="1"/>
</dbReference>
<evidence type="ECO:0000313" key="7">
    <source>
        <dbReference type="Proteomes" id="UP000195602"/>
    </source>
</evidence>
<feature type="region of interest" description="Disordered" evidence="4">
    <location>
        <begin position="165"/>
        <end position="207"/>
    </location>
</feature>
<organism evidence="6 7">
    <name type="scientific">Clavispora lusitaniae</name>
    <name type="common">Candida lusitaniae</name>
    <dbReference type="NCBI Taxonomy" id="36911"/>
    <lineage>
        <taxon>Eukaryota</taxon>
        <taxon>Fungi</taxon>
        <taxon>Dikarya</taxon>
        <taxon>Ascomycota</taxon>
        <taxon>Saccharomycotina</taxon>
        <taxon>Pichiomycetes</taxon>
        <taxon>Metschnikowiaceae</taxon>
        <taxon>Clavispora</taxon>
    </lineage>
</organism>
<dbReference type="InterPro" id="IPR000608">
    <property type="entry name" value="UBC"/>
</dbReference>
<feature type="region of interest" description="Disordered" evidence="4">
    <location>
        <begin position="284"/>
        <end position="469"/>
    </location>
</feature>
<name>A0AA91Q157_CLALS</name>
<feature type="compositionally biased region" description="Low complexity" evidence="4">
    <location>
        <begin position="412"/>
        <end position="428"/>
    </location>
</feature>
<gene>
    <name evidence="6" type="ORF">A9F13_06g02288</name>
</gene>
<dbReference type="SUPFAM" id="SSF54495">
    <property type="entry name" value="UBC-like"/>
    <property type="match status" value="1"/>
</dbReference>
<evidence type="ECO:0000259" key="5">
    <source>
        <dbReference type="PROSITE" id="PS50127"/>
    </source>
</evidence>
<feature type="compositionally biased region" description="Basic and acidic residues" evidence="4">
    <location>
        <begin position="350"/>
        <end position="369"/>
    </location>
</feature>